<evidence type="ECO:0000313" key="2">
    <source>
        <dbReference type="Proteomes" id="UP000599578"/>
    </source>
</evidence>
<proteinExistence type="predicted"/>
<dbReference type="Proteomes" id="UP000599578">
    <property type="component" value="Unassembled WGS sequence"/>
</dbReference>
<reference evidence="1 2" key="1">
    <citation type="journal article" date="2014" name="Int. J. Syst. Evol. Microbiol.">
        <title>Complete genome sequence of Corynebacterium casei LMG S-19264T (=DSM 44701T), isolated from a smear-ripened cheese.</title>
        <authorList>
            <consortium name="US DOE Joint Genome Institute (JGI-PGF)"/>
            <person name="Walter F."/>
            <person name="Albersmeier A."/>
            <person name="Kalinowski J."/>
            <person name="Ruckert C."/>
        </authorList>
    </citation>
    <scope>NUCLEOTIDE SEQUENCE [LARGE SCALE GENOMIC DNA]</scope>
    <source>
        <strain evidence="1 2">CGMCC 1.7286</strain>
    </source>
</reference>
<dbReference type="AlphaFoldDB" id="A0A917Z715"/>
<keyword evidence="2" id="KW-1185">Reference proteome</keyword>
<accession>A0A917Z715</accession>
<comment type="caution">
    <text evidence="1">The sequence shown here is derived from an EMBL/GenBank/DDBJ whole genome shotgun (WGS) entry which is preliminary data.</text>
</comment>
<evidence type="ECO:0000313" key="1">
    <source>
        <dbReference type="EMBL" id="GGO76872.1"/>
    </source>
</evidence>
<gene>
    <name evidence="1" type="ORF">GCM10011348_05110</name>
</gene>
<organism evidence="1 2">
    <name type="scientific">Marinobacterium nitratireducens</name>
    <dbReference type="NCBI Taxonomy" id="518897"/>
    <lineage>
        <taxon>Bacteria</taxon>
        <taxon>Pseudomonadati</taxon>
        <taxon>Pseudomonadota</taxon>
        <taxon>Gammaproteobacteria</taxon>
        <taxon>Oceanospirillales</taxon>
        <taxon>Oceanospirillaceae</taxon>
        <taxon>Marinobacterium</taxon>
    </lineage>
</organism>
<protein>
    <submittedName>
        <fullName evidence="1">Uncharacterized protein</fullName>
    </submittedName>
</protein>
<name>A0A917Z715_9GAMM</name>
<dbReference type="EMBL" id="BMLT01000001">
    <property type="protein sequence ID" value="GGO76872.1"/>
    <property type="molecule type" value="Genomic_DNA"/>
</dbReference>
<sequence length="87" mass="9132">MGGGALASRLPALRALDAHRHPSMEFMARPVPNEAGAPVMGCAAMDQVRCGEQLPMAAPPILQSVYHLLAGTSGTGLLPRSRLRTDL</sequence>